<accession>A0A142JHX2</accession>
<dbReference type="AlphaFoldDB" id="A0A142JHX2"/>
<organism evidence="1 2">
    <name type="scientific">Cupriavidus nantongensis</name>
    <dbReference type="NCBI Taxonomy" id="1796606"/>
    <lineage>
        <taxon>Bacteria</taxon>
        <taxon>Pseudomonadati</taxon>
        <taxon>Pseudomonadota</taxon>
        <taxon>Betaproteobacteria</taxon>
        <taxon>Burkholderiales</taxon>
        <taxon>Burkholderiaceae</taxon>
        <taxon>Cupriavidus</taxon>
    </lineage>
</organism>
<dbReference type="STRING" id="1796606.A2G96_08015"/>
<evidence type="ECO:0008006" key="3">
    <source>
        <dbReference type="Google" id="ProtNLM"/>
    </source>
</evidence>
<reference evidence="1 2" key="1">
    <citation type="submission" date="2016-03" db="EMBL/GenBank/DDBJ databases">
        <title>Complete genome sequence of a novel chlorpyrifos degrading bacterium, Cupriavidus nantongensis sp. X1.</title>
        <authorList>
            <person name="Fang L."/>
        </authorList>
    </citation>
    <scope>NUCLEOTIDE SEQUENCE [LARGE SCALE GENOMIC DNA]</scope>
    <source>
        <strain evidence="1 2">X1</strain>
    </source>
</reference>
<evidence type="ECO:0000313" key="1">
    <source>
        <dbReference type="EMBL" id="AMR77684.1"/>
    </source>
</evidence>
<evidence type="ECO:0000313" key="2">
    <source>
        <dbReference type="Proteomes" id="UP000075238"/>
    </source>
</evidence>
<proteinExistence type="predicted"/>
<keyword evidence="2" id="KW-1185">Reference proteome</keyword>
<dbReference type="Proteomes" id="UP000075238">
    <property type="component" value="Chromosome 1"/>
</dbReference>
<protein>
    <recommendedName>
        <fullName evidence="3">Tip attachment protein J domain-containing protein</fullName>
    </recommendedName>
</protein>
<dbReference type="KEGG" id="cnan:A2G96_08015"/>
<sequence length="503" mass="54601">MTTQAEFETWLKSSHGRRTVLVEAVARVGVTETTFYMTNRAYNTGAADAPANTHYRPIITGGVTFNEALNVLGFDGPGSSAGAARFATGAFILQNRDGALDGWLGYVWANRVIRVYMGDPTWSRADFYPIFNGIIDDIKPSGREALSLTVTDKLQRLNSPISEVKIGGAGIDKDTLLPVCFGECHNAEPVLTAAATHDYAFHVGQAEVINEARDNGVPVNFSSTLLGTGKVRLLQSPTNGGTITLSVQGDKSGGVYTDRIGPIIQRIVTGFGKATERFLNADLDLANLTAFNAANPQCVGLYSRDRVNVLEACNILAASVGAQIAMSRASQLRIHKVELPPSGAPRDIKRSDYEQFSLSIKARSLVRGAVKLGYCRNWAVQSNLQTGIPEAHKELYGKEYLTATATDAGTIGDWKLVGDPEEEDTLLNIGSEAQSEANRRRDLWKVPRHIYEVVCLPHMLTLELGQPVRLFGNRFGMEAGKVGMVTALDSNWLDGRVRVEVLA</sequence>
<dbReference type="RefSeq" id="WP_062798375.1">
    <property type="nucleotide sequence ID" value="NZ_CP014844.1"/>
</dbReference>
<gene>
    <name evidence="1" type="ORF">A2G96_08015</name>
</gene>
<dbReference type="EMBL" id="CP014844">
    <property type="protein sequence ID" value="AMR77684.1"/>
    <property type="molecule type" value="Genomic_DNA"/>
</dbReference>
<dbReference type="OrthoDB" id="6146556at2"/>
<name>A0A142JHX2_9BURK</name>